<reference evidence="4 5" key="2">
    <citation type="submission" date="2018-07" db="EMBL/GenBank/DDBJ databases">
        <title>Diversity of Mesorhizobium strains in Brazil.</title>
        <authorList>
            <person name="Helene L.C.F."/>
            <person name="Dall'Agnol R."/>
            <person name="Delamuta J.R.M."/>
            <person name="Hungria M."/>
        </authorList>
    </citation>
    <scope>NUCLEOTIDE SEQUENCE [LARGE SCALE GENOMIC DNA]</scope>
    <source>
        <strain evidence="4 5">CNPSo 3140</strain>
    </source>
</reference>
<name>A0A330H9Y2_9HYPH</name>
<sequence>MSRNGASLIANDRFAPLRQRFIARCADQLAELRTIAHQATPLPGNDSLIRLAHSLAGAAGTFGFAEISARASALETLIVEQADGGSAHAALDALIQEIERTLS</sequence>
<dbReference type="EMBL" id="QMBQ01000001">
    <property type="protein sequence ID" value="RAZ80672.1"/>
    <property type="molecule type" value="Genomic_DNA"/>
</dbReference>
<dbReference type="PROSITE" id="PS50894">
    <property type="entry name" value="HPT"/>
    <property type="match status" value="1"/>
</dbReference>
<dbReference type="AlphaFoldDB" id="A0A330H9Y2"/>
<dbReference type="Gene3D" id="1.20.120.160">
    <property type="entry name" value="HPT domain"/>
    <property type="match status" value="1"/>
</dbReference>
<dbReference type="Proteomes" id="UP000251956">
    <property type="component" value="Unassembled WGS sequence"/>
</dbReference>
<dbReference type="InterPro" id="IPR008207">
    <property type="entry name" value="Sig_transdc_His_kin_Hpt_dom"/>
</dbReference>
<reference evidence="5" key="1">
    <citation type="submission" date="2018-06" db="EMBL/GenBank/DDBJ databases">
        <authorList>
            <person name="Helene L.C."/>
            <person name="Dall'Agnol R."/>
            <person name="Delamuta J.R."/>
            <person name="Hungria M."/>
        </authorList>
    </citation>
    <scope>NUCLEOTIDE SEQUENCE [LARGE SCALE GENOMIC DNA]</scope>
    <source>
        <strain evidence="5">CNPSo 3140</strain>
    </source>
</reference>
<dbReference type="OrthoDB" id="8116512at2"/>
<accession>A0A330H9Y2</accession>
<dbReference type="GO" id="GO:0000160">
    <property type="term" value="P:phosphorelay signal transduction system"/>
    <property type="evidence" value="ECO:0007669"/>
    <property type="project" value="UniProtKB-KW"/>
</dbReference>
<evidence type="ECO:0000313" key="4">
    <source>
        <dbReference type="EMBL" id="RAZ80672.1"/>
    </source>
</evidence>
<dbReference type="SUPFAM" id="SSF47226">
    <property type="entry name" value="Histidine-containing phosphotransfer domain, HPT domain"/>
    <property type="match status" value="1"/>
</dbReference>
<keyword evidence="5" id="KW-1185">Reference proteome</keyword>
<keyword evidence="1" id="KW-0902">Two-component regulatory system</keyword>
<dbReference type="CDD" id="cd00088">
    <property type="entry name" value="HPT"/>
    <property type="match status" value="1"/>
</dbReference>
<feature type="domain" description="HPt" evidence="3">
    <location>
        <begin position="10"/>
        <end position="103"/>
    </location>
</feature>
<proteinExistence type="predicted"/>
<evidence type="ECO:0000259" key="3">
    <source>
        <dbReference type="PROSITE" id="PS50894"/>
    </source>
</evidence>
<keyword evidence="4" id="KW-0808">Transferase</keyword>
<evidence type="ECO:0000256" key="2">
    <source>
        <dbReference type="PROSITE-ProRule" id="PRU00110"/>
    </source>
</evidence>
<feature type="modified residue" description="Phosphohistidine" evidence="2">
    <location>
        <position position="53"/>
    </location>
</feature>
<organism evidence="4 5">
    <name type="scientific">Mesorhizobium atlanticum</name>
    <dbReference type="NCBI Taxonomy" id="2233532"/>
    <lineage>
        <taxon>Bacteria</taxon>
        <taxon>Pseudomonadati</taxon>
        <taxon>Pseudomonadota</taxon>
        <taxon>Alphaproteobacteria</taxon>
        <taxon>Hyphomicrobiales</taxon>
        <taxon>Phyllobacteriaceae</taxon>
        <taxon>Mesorhizobium</taxon>
    </lineage>
</organism>
<gene>
    <name evidence="4" type="ORF">DPM35_02925</name>
</gene>
<evidence type="ECO:0000256" key="1">
    <source>
        <dbReference type="ARBA" id="ARBA00023012"/>
    </source>
</evidence>
<evidence type="ECO:0000313" key="5">
    <source>
        <dbReference type="Proteomes" id="UP000251956"/>
    </source>
</evidence>
<dbReference type="GO" id="GO:0004672">
    <property type="term" value="F:protein kinase activity"/>
    <property type="evidence" value="ECO:0007669"/>
    <property type="project" value="UniProtKB-ARBA"/>
</dbReference>
<dbReference type="InterPro" id="IPR036641">
    <property type="entry name" value="HPT_dom_sf"/>
</dbReference>
<dbReference type="Pfam" id="PF01627">
    <property type="entry name" value="Hpt"/>
    <property type="match status" value="1"/>
</dbReference>
<keyword evidence="2" id="KW-0597">Phosphoprotein</keyword>
<comment type="caution">
    <text evidence="4">The sequence shown here is derived from an EMBL/GenBank/DDBJ whole genome shotgun (WGS) entry which is preliminary data.</text>
</comment>
<protein>
    <submittedName>
        <fullName evidence="4">Histidine phosphotransferase</fullName>
    </submittedName>
</protein>